<reference evidence="1 2" key="1">
    <citation type="submission" date="2019-03" db="EMBL/GenBank/DDBJ databases">
        <title>Single cell metagenomics reveals metabolic interactions within the superorganism composed of flagellate Streblomastix strix and complex community of Bacteroidetes bacteria on its surface.</title>
        <authorList>
            <person name="Treitli S.C."/>
            <person name="Kolisko M."/>
            <person name="Husnik F."/>
            <person name="Keeling P."/>
            <person name="Hampl V."/>
        </authorList>
    </citation>
    <scope>NUCLEOTIDE SEQUENCE [LARGE SCALE GENOMIC DNA]</scope>
    <source>
        <strain evidence="1">ST1C</strain>
    </source>
</reference>
<protein>
    <submittedName>
        <fullName evidence="1">Uncharacterized protein</fullName>
    </submittedName>
</protein>
<dbReference type="EMBL" id="SNRW01008846">
    <property type="protein sequence ID" value="KAA6378900.1"/>
    <property type="molecule type" value="Genomic_DNA"/>
</dbReference>
<comment type="caution">
    <text evidence="1">The sequence shown here is derived from an EMBL/GenBank/DDBJ whole genome shotgun (WGS) entry which is preliminary data.</text>
</comment>
<dbReference type="AlphaFoldDB" id="A0A5J4V8S6"/>
<sequence length="150" mass="17100">MYLPTSKRVISFTSKKVNTGLNNEETNRCIYVFGKMQLFADEEFWSILTQRCLLEKKFLKFDPQTGTQKGLVFAANSSDKEVEQVLSWGQVIDLGNSHLWLEKGQKNSITILETALIRGGKTLFIEYVRRVDAELAKSGLSRRFEGQGNE</sequence>
<dbReference type="Proteomes" id="UP000324800">
    <property type="component" value="Unassembled WGS sequence"/>
</dbReference>
<organism evidence="1 2">
    <name type="scientific">Streblomastix strix</name>
    <dbReference type="NCBI Taxonomy" id="222440"/>
    <lineage>
        <taxon>Eukaryota</taxon>
        <taxon>Metamonada</taxon>
        <taxon>Preaxostyla</taxon>
        <taxon>Oxymonadida</taxon>
        <taxon>Streblomastigidae</taxon>
        <taxon>Streblomastix</taxon>
    </lineage>
</organism>
<evidence type="ECO:0000313" key="2">
    <source>
        <dbReference type="Proteomes" id="UP000324800"/>
    </source>
</evidence>
<accession>A0A5J4V8S6</accession>
<name>A0A5J4V8S6_9EUKA</name>
<evidence type="ECO:0000313" key="1">
    <source>
        <dbReference type="EMBL" id="KAA6378900.1"/>
    </source>
</evidence>
<gene>
    <name evidence="1" type="ORF">EZS28_025573</name>
</gene>
<proteinExistence type="predicted"/>
<dbReference type="OrthoDB" id="439808at2759"/>